<keyword evidence="7 36" id="KW-0768">Sushi</keyword>
<feature type="binding site" evidence="34">
    <location>
        <position position="64"/>
    </location>
    <ligand>
        <name>Ca(2+)</name>
        <dbReference type="ChEBI" id="CHEBI:29108"/>
        <label>1</label>
    </ligand>
</feature>
<sequence>MISFVVSAACLLPLSLGLELTGLFGRFASPEFPNAYPDHQHLTWNITVPEGHRAKLYFTHFSLEPSHLCEYDYVQVFSEGKEKMKFCADSDKDSEHAPGNAVFYSAGNTMSVVFRSDYSNEGRFTGFQAFYASEDINECENLVDGEPICDHYCHNYVGGYYCTCRLGYLLHANMRACSVPCSGQVLTQRSGILTSPDYPRPYPKLSQCDYHILLPEGFFVQLEFLKPFDVEAHPQVSCPYDSLKVTAEGRVHGPFCGGTPPRQIETGSHDVRVIFTSDSSGKNLGWRIKYTAIAPPCDDPVAPPHGVIPLRQSQYIFTDSFNVTCERGYELRQGTEDLAFYQATCRKDGSWDSLMPTCALVNCGPPNEVSNGKVSFTTTTYQSVFQYTCDPFYVMKNGTKGTYTCEDSGSWVDSLGRANPPECVPTCGKPQSGKLARIIGGEKVGKREIPWQALVLVGGQFKGGATLISDNWVLTAAHILWHYGDVSNLQVRMGVVSRNDSSAVAAVPEAVFLHPRYRHDDFNFDHDIALMKLSRRVPVSAAVMPACLPRNDEHFVLRPGDRGRVSGWGMWKVTRRWSSPQLRYIEIPVVDFKLCRDAYRAVKASDGRPLVVTENMVCAGLPEGGKDACKGDSGGPFVFFDDVSKAWFIGGVVSWGYECAKPGLYGAYTKVSNYIPWIEGVMEANR</sequence>
<feature type="chain" id="PRO_5040383540" description="Vitamin K-dependent protein C" evidence="37">
    <location>
        <begin position="18"/>
        <end position="686"/>
    </location>
</feature>
<dbReference type="Pfam" id="PF07645">
    <property type="entry name" value="EGF_CA"/>
    <property type="match status" value="1"/>
</dbReference>
<dbReference type="GO" id="GO:0005615">
    <property type="term" value="C:extracellular space"/>
    <property type="evidence" value="ECO:0007669"/>
    <property type="project" value="TreeGrafter"/>
</dbReference>
<accession>A0A9Q1DAU2</accession>
<dbReference type="SUPFAM" id="SSF50494">
    <property type="entry name" value="Trypsin-like serine proteases"/>
    <property type="match status" value="1"/>
</dbReference>
<keyword evidence="17 34" id="KW-0106">Calcium</keyword>
<keyword evidence="22" id="KW-0325">Glycoprotein</keyword>
<evidence type="ECO:0000256" key="32">
    <source>
        <dbReference type="PIRSR" id="PIRSR001155-2"/>
    </source>
</evidence>
<feature type="domain" description="Sushi" evidence="40">
    <location>
        <begin position="295"/>
        <end position="360"/>
    </location>
</feature>
<evidence type="ECO:0000256" key="26">
    <source>
        <dbReference type="ARBA" id="ARBA00038995"/>
    </source>
</evidence>
<feature type="binding site" evidence="34">
    <location>
        <position position="119"/>
    </location>
    <ligand>
        <name>Ca(2+)</name>
        <dbReference type="ChEBI" id="CHEBI:29108"/>
        <label>1</label>
    </ligand>
</feature>
<keyword evidence="42" id="KW-1185">Reference proteome</keyword>
<dbReference type="GO" id="GO:0005509">
    <property type="term" value="F:calcium ion binding"/>
    <property type="evidence" value="ECO:0007669"/>
    <property type="project" value="InterPro"/>
</dbReference>
<keyword evidence="18" id="KW-0391">Immunity</keyword>
<feature type="active site" description="Charge relay system" evidence="31">
    <location>
        <position position="527"/>
    </location>
</feature>
<evidence type="ECO:0000259" key="40">
    <source>
        <dbReference type="PROSITE" id="PS50923"/>
    </source>
</evidence>
<feature type="modified residue" description="(3R)-3-hydroxyasparagine" evidence="33">
    <location>
        <position position="155"/>
    </location>
</feature>
<feature type="binding site" evidence="34">
    <location>
        <position position="278"/>
    </location>
    <ligand>
        <name>Ca(2+)</name>
        <dbReference type="ChEBI" id="CHEBI:29108"/>
        <label>3</label>
    </ligand>
</feature>
<dbReference type="Gene3D" id="2.40.10.10">
    <property type="entry name" value="Trypsin-like serine proteases"/>
    <property type="match status" value="2"/>
</dbReference>
<dbReference type="CDD" id="cd00041">
    <property type="entry name" value="CUB"/>
    <property type="match status" value="2"/>
</dbReference>
<feature type="binding site" evidence="34">
    <location>
        <position position="72"/>
    </location>
    <ligand>
        <name>Ca(2+)</name>
        <dbReference type="ChEBI" id="CHEBI:29108"/>
        <label>1</label>
    </ligand>
</feature>
<dbReference type="CDD" id="cd00190">
    <property type="entry name" value="Tryp_SPc"/>
    <property type="match status" value="1"/>
</dbReference>
<dbReference type="InterPro" id="IPR001314">
    <property type="entry name" value="Peptidase_S1A"/>
</dbReference>
<feature type="signal peptide" evidence="37">
    <location>
        <begin position="1"/>
        <end position="17"/>
    </location>
</feature>
<keyword evidence="21 32" id="KW-1015">Disulfide bond</keyword>
<dbReference type="GO" id="GO:0004252">
    <property type="term" value="F:serine-type endopeptidase activity"/>
    <property type="evidence" value="ECO:0007669"/>
    <property type="project" value="UniProtKB-EC"/>
</dbReference>
<feature type="binding site" evidence="34">
    <location>
        <position position="231"/>
    </location>
    <ligand>
        <name>Ca(2+)</name>
        <dbReference type="ChEBI" id="CHEBI:29108"/>
        <label>3</label>
    </ligand>
</feature>
<evidence type="ECO:0000256" key="33">
    <source>
        <dbReference type="PIRSR" id="PIRSR001155-3"/>
    </source>
</evidence>
<dbReference type="FunFam" id="2.40.10.10:FF:000011">
    <property type="entry name" value="Coagulation factor X"/>
    <property type="match status" value="1"/>
</dbReference>
<dbReference type="GO" id="GO:0005783">
    <property type="term" value="C:endoplasmic reticulum"/>
    <property type="evidence" value="ECO:0007669"/>
    <property type="project" value="UniProtKB-SubCell"/>
</dbReference>
<dbReference type="Pfam" id="PF00089">
    <property type="entry name" value="Trypsin"/>
    <property type="match status" value="1"/>
</dbReference>
<evidence type="ECO:0000256" key="25">
    <source>
        <dbReference type="ARBA" id="ARBA00037553"/>
    </source>
</evidence>
<reference evidence="41" key="1">
    <citation type="journal article" date="2023" name="Science">
        <title>Genome structures resolve the early diversification of teleost fishes.</title>
        <authorList>
            <person name="Parey E."/>
            <person name="Louis A."/>
            <person name="Montfort J."/>
            <person name="Bouchez O."/>
            <person name="Roques C."/>
            <person name="Iampietro C."/>
            <person name="Lluch J."/>
            <person name="Castinel A."/>
            <person name="Donnadieu C."/>
            <person name="Desvignes T."/>
            <person name="Floi Bucao C."/>
            <person name="Jouanno E."/>
            <person name="Wen M."/>
            <person name="Mejri S."/>
            <person name="Dirks R."/>
            <person name="Jansen H."/>
            <person name="Henkel C."/>
            <person name="Chen W.J."/>
            <person name="Zahm M."/>
            <person name="Cabau C."/>
            <person name="Klopp C."/>
            <person name="Thompson A.W."/>
            <person name="Robinson-Rechavi M."/>
            <person name="Braasch I."/>
            <person name="Lecointre G."/>
            <person name="Bobe J."/>
            <person name="Postlethwait J.H."/>
            <person name="Berthelot C."/>
            <person name="Roest Crollius H."/>
            <person name="Guiguen Y."/>
        </authorList>
    </citation>
    <scope>NUCLEOTIDE SEQUENCE</scope>
    <source>
        <strain evidence="41">Concon-B</strain>
    </source>
</reference>
<keyword evidence="19" id="KW-0333">Golgi apparatus</keyword>
<evidence type="ECO:0000256" key="29">
    <source>
        <dbReference type="ARBA" id="ARBA00042403"/>
    </source>
</evidence>
<dbReference type="GO" id="GO:0006508">
    <property type="term" value="P:proteolysis"/>
    <property type="evidence" value="ECO:0007669"/>
    <property type="project" value="UniProtKB-KW"/>
</dbReference>
<dbReference type="GO" id="GO:0007596">
    <property type="term" value="P:blood coagulation"/>
    <property type="evidence" value="ECO:0007669"/>
    <property type="project" value="UniProtKB-KW"/>
</dbReference>
<evidence type="ECO:0000256" key="27">
    <source>
        <dbReference type="ARBA" id="ARBA00040219"/>
    </source>
</evidence>
<evidence type="ECO:0000313" key="41">
    <source>
        <dbReference type="EMBL" id="KAJ8264985.1"/>
    </source>
</evidence>
<dbReference type="InterPro" id="IPR001881">
    <property type="entry name" value="EGF-like_Ca-bd_dom"/>
</dbReference>
<keyword evidence="12" id="KW-0677">Repeat</keyword>
<feature type="domain" description="Sushi" evidence="40">
    <location>
        <begin position="361"/>
        <end position="425"/>
    </location>
</feature>
<dbReference type="PROSITE" id="PS01186">
    <property type="entry name" value="EGF_2"/>
    <property type="match status" value="1"/>
</dbReference>
<keyword evidence="4" id="KW-0964">Secreted</keyword>
<dbReference type="FunFam" id="2.10.25.10:FF:000059">
    <property type="entry name" value="Mannan-binding lectin serine protease 1"/>
    <property type="match status" value="1"/>
</dbReference>
<evidence type="ECO:0000256" key="3">
    <source>
        <dbReference type="ARBA" id="ARBA00004613"/>
    </source>
</evidence>
<evidence type="ECO:0000256" key="21">
    <source>
        <dbReference type="ARBA" id="ARBA00023157"/>
    </source>
</evidence>
<feature type="active site" description="Charge relay system" evidence="31">
    <location>
        <position position="478"/>
    </location>
</feature>
<keyword evidence="23 33" id="KW-0379">Hydroxylation</keyword>
<feature type="binding site" evidence="34">
    <location>
        <position position="241"/>
    </location>
    <ligand>
        <name>Ca(2+)</name>
        <dbReference type="ChEBI" id="CHEBI:29108"/>
        <label>3</label>
    </ligand>
</feature>
<dbReference type="EC" id="3.4.21.69" evidence="26"/>
<dbReference type="FunFam" id="2.60.120.290:FF:000006">
    <property type="entry name" value="Mannan-binding lectin serine protease 1"/>
    <property type="match status" value="1"/>
</dbReference>
<dbReference type="SUPFAM" id="SSF49854">
    <property type="entry name" value="Spermadhesin, CUB domain"/>
    <property type="match status" value="2"/>
</dbReference>
<dbReference type="InterPro" id="IPR001254">
    <property type="entry name" value="Trypsin_dom"/>
</dbReference>
<keyword evidence="5" id="KW-0245">EGF-like domain</keyword>
<evidence type="ECO:0000256" key="9">
    <source>
        <dbReference type="ARBA" id="ARBA00022696"/>
    </source>
</evidence>
<evidence type="ECO:0000256" key="20">
    <source>
        <dbReference type="ARBA" id="ARBA00023084"/>
    </source>
</evidence>
<feature type="disulfide bond" evidence="32">
    <location>
        <begin position="69"/>
        <end position="87"/>
    </location>
</feature>
<feature type="disulfide bond" evidence="32">
    <location>
        <begin position="389"/>
        <end position="423"/>
    </location>
</feature>
<evidence type="ECO:0000256" key="36">
    <source>
        <dbReference type="PROSITE-ProRule" id="PRU00302"/>
    </source>
</evidence>
<feature type="disulfide bond" evidence="32">
    <location>
        <begin position="325"/>
        <end position="358"/>
    </location>
</feature>
<dbReference type="InterPro" id="IPR043504">
    <property type="entry name" value="Peptidase_S1_PA_chymotrypsin"/>
</dbReference>
<feature type="binding site" evidence="34">
    <location>
        <position position="280"/>
    </location>
    <ligand>
        <name>Ca(2+)</name>
        <dbReference type="ChEBI" id="CHEBI:29108"/>
        <label>3</label>
    </ligand>
</feature>
<dbReference type="EMBL" id="JAFJMO010000010">
    <property type="protein sequence ID" value="KAJ8264985.1"/>
    <property type="molecule type" value="Genomic_DNA"/>
</dbReference>
<feature type="domain" description="CUB" evidence="38">
    <location>
        <begin position="10"/>
        <end position="134"/>
    </location>
</feature>
<feature type="domain" description="Peptidase S1" evidence="39">
    <location>
        <begin position="438"/>
        <end position="683"/>
    </location>
</feature>
<feature type="disulfide bond" evidence="32">
    <location>
        <begin position="149"/>
        <end position="162"/>
    </location>
</feature>
<evidence type="ECO:0000256" key="35">
    <source>
        <dbReference type="PROSITE-ProRule" id="PRU00059"/>
    </source>
</evidence>
<dbReference type="PROSITE" id="PS50240">
    <property type="entry name" value="TRYPSIN_DOM"/>
    <property type="match status" value="1"/>
</dbReference>
<feature type="disulfide bond" evidence="32">
    <location>
        <begin position="164"/>
        <end position="177"/>
    </location>
</feature>
<dbReference type="FunFam" id="2.60.120.290:FF:000012">
    <property type="entry name" value="mannan-binding lectin serine protease 1 isoform X1"/>
    <property type="match status" value="1"/>
</dbReference>
<feature type="domain" description="CUB" evidence="38">
    <location>
        <begin position="181"/>
        <end position="293"/>
    </location>
</feature>
<evidence type="ECO:0000256" key="11">
    <source>
        <dbReference type="ARBA" id="ARBA00022729"/>
    </source>
</evidence>
<keyword evidence="8" id="KW-0645">Protease</keyword>
<dbReference type="SMART" id="SM00042">
    <property type="entry name" value="CUB"/>
    <property type="match status" value="2"/>
</dbReference>
<evidence type="ECO:0000256" key="16">
    <source>
        <dbReference type="ARBA" id="ARBA00022825"/>
    </source>
</evidence>
<feature type="active site" description="Charge relay system" evidence="31">
    <location>
        <position position="633"/>
    </location>
</feature>
<evidence type="ECO:0000256" key="7">
    <source>
        <dbReference type="ARBA" id="ARBA00022659"/>
    </source>
</evidence>
<gene>
    <name evidence="41" type="ORF">COCON_G00140840</name>
</gene>
<dbReference type="PROSITE" id="PS01180">
    <property type="entry name" value="CUB"/>
    <property type="match status" value="2"/>
</dbReference>
<dbReference type="Pfam" id="PF00431">
    <property type="entry name" value="CUB"/>
    <property type="match status" value="2"/>
</dbReference>
<evidence type="ECO:0000256" key="34">
    <source>
        <dbReference type="PIRSR" id="PIRSR001155-4"/>
    </source>
</evidence>
<dbReference type="PROSITE" id="PS50923">
    <property type="entry name" value="SUSHI"/>
    <property type="match status" value="2"/>
</dbReference>
<comment type="caution">
    <text evidence="36">Lacks conserved residue(s) required for the propagation of feature annotation.</text>
</comment>
<feature type="binding site" evidence="34">
    <location>
        <position position="159"/>
    </location>
    <ligand>
        <name>Ca(2+)</name>
        <dbReference type="ChEBI" id="CHEBI:29108"/>
        <label>2</label>
    </ligand>
</feature>
<dbReference type="InterPro" id="IPR000742">
    <property type="entry name" value="EGF"/>
</dbReference>
<evidence type="ECO:0000256" key="13">
    <source>
        <dbReference type="ARBA" id="ARBA00022801"/>
    </source>
</evidence>
<comment type="PTM">
    <text evidence="33">The iron and 2-oxoglutarate dependent 3-hydroxylation of aspartate and asparagine is (R) stereospecific within EGF domains.</text>
</comment>
<comment type="caution">
    <text evidence="41">The sequence shown here is derived from an EMBL/GenBank/DDBJ whole genome shotgun (WGS) entry which is preliminary data.</text>
</comment>
<evidence type="ECO:0000256" key="1">
    <source>
        <dbReference type="ARBA" id="ARBA00004240"/>
    </source>
</evidence>
<dbReference type="InterPro" id="IPR035914">
    <property type="entry name" value="Sperma_CUB_dom_sf"/>
</dbReference>
<dbReference type="CDD" id="cd00033">
    <property type="entry name" value="CCP"/>
    <property type="match status" value="2"/>
</dbReference>
<dbReference type="PRINTS" id="PR00722">
    <property type="entry name" value="CHYMOTRYPSIN"/>
</dbReference>
<evidence type="ECO:0000256" key="18">
    <source>
        <dbReference type="ARBA" id="ARBA00022859"/>
    </source>
</evidence>
<keyword evidence="6" id="KW-0399">Innate immunity</keyword>
<dbReference type="InterPro" id="IPR033116">
    <property type="entry name" value="TRYPSIN_SER"/>
</dbReference>
<evidence type="ECO:0000256" key="30">
    <source>
        <dbReference type="ARBA" id="ARBA00042906"/>
    </source>
</evidence>
<dbReference type="GO" id="GO:0005794">
    <property type="term" value="C:Golgi apparatus"/>
    <property type="evidence" value="ECO:0007669"/>
    <property type="project" value="UniProtKB-SubCell"/>
</dbReference>
<keyword evidence="9" id="KW-0356">Hemostasis</keyword>
<evidence type="ECO:0000256" key="4">
    <source>
        <dbReference type="ARBA" id="ARBA00022525"/>
    </source>
</evidence>
<evidence type="ECO:0000256" key="17">
    <source>
        <dbReference type="ARBA" id="ARBA00022837"/>
    </source>
</evidence>
<protein>
    <recommendedName>
        <fullName evidence="27">Vitamin K-dependent protein C</fullName>
        <ecNumber evidence="26">3.4.21.69</ecNumber>
    </recommendedName>
    <alternativeName>
        <fullName evidence="30">Anticoagulant protein C</fullName>
    </alternativeName>
    <alternativeName>
        <fullName evidence="28">Autoprothrombin IIA</fullName>
    </alternativeName>
    <alternativeName>
        <fullName evidence="29">Blood coagulation factor XIV</fullName>
    </alternativeName>
</protein>
<feature type="disulfide bond" evidence="32">
    <location>
        <begin position="363"/>
        <end position="405"/>
    </location>
</feature>
<dbReference type="Proteomes" id="UP001152803">
    <property type="component" value="Unassembled WGS sequence"/>
</dbReference>
<feature type="disulfide bond" evidence="32">
    <location>
        <begin position="238"/>
        <end position="256"/>
    </location>
</feature>
<feature type="disulfide bond" description="Interchain (between heavy and light chains)" evidence="32">
    <location>
        <begin position="427"/>
        <end position="547"/>
    </location>
</feature>
<dbReference type="Gene3D" id="2.60.120.290">
    <property type="entry name" value="Spermadhesin, CUB domain"/>
    <property type="match status" value="2"/>
</dbReference>
<feature type="binding site" evidence="34">
    <location>
        <position position="117"/>
    </location>
    <ligand>
        <name>Ca(2+)</name>
        <dbReference type="ChEBI" id="CHEBI:29108"/>
        <label>1</label>
    </ligand>
</feature>
<keyword evidence="20" id="KW-0094">Blood coagulation</keyword>
<evidence type="ECO:0000256" key="2">
    <source>
        <dbReference type="ARBA" id="ARBA00004555"/>
    </source>
</evidence>
<comment type="subcellular location">
    <subcellularLocation>
        <location evidence="1">Endoplasmic reticulum</location>
    </subcellularLocation>
    <subcellularLocation>
        <location evidence="2">Golgi apparatus</location>
    </subcellularLocation>
    <subcellularLocation>
        <location evidence="3">Secreted</location>
    </subcellularLocation>
</comment>
<dbReference type="CDD" id="cd00054">
    <property type="entry name" value="EGF_CA"/>
    <property type="match status" value="1"/>
</dbReference>
<dbReference type="InterPro" id="IPR018097">
    <property type="entry name" value="EGF_Ca-bd_CS"/>
</dbReference>
<evidence type="ECO:0000256" key="23">
    <source>
        <dbReference type="ARBA" id="ARBA00023278"/>
    </source>
</evidence>
<dbReference type="SMART" id="SM00179">
    <property type="entry name" value="EGF_CA"/>
    <property type="match status" value="1"/>
</dbReference>
<evidence type="ECO:0000256" key="10">
    <source>
        <dbReference type="ARBA" id="ARBA00022723"/>
    </source>
</evidence>
<feature type="binding site" evidence="34">
    <location>
        <position position="138"/>
    </location>
    <ligand>
        <name>Ca(2+)</name>
        <dbReference type="ChEBI" id="CHEBI:29108"/>
        <label>2</label>
    </ligand>
</feature>
<dbReference type="PROSITE" id="PS01187">
    <property type="entry name" value="EGF_CA"/>
    <property type="match status" value="1"/>
</dbReference>
<evidence type="ECO:0000256" key="14">
    <source>
        <dbReference type="ARBA" id="ARBA00022813"/>
    </source>
</evidence>
<evidence type="ECO:0000259" key="39">
    <source>
        <dbReference type="PROSITE" id="PS50240"/>
    </source>
</evidence>
<evidence type="ECO:0000256" key="5">
    <source>
        <dbReference type="ARBA" id="ARBA00022536"/>
    </source>
</evidence>
<keyword evidence="14" id="KW-0068">Autocatalytic cleavage</keyword>
<dbReference type="SUPFAM" id="SSF57196">
    <property type="entry name" value="EGF/Laminin"/>
    <property type="match status" value="1"/>
</dbReference>
<dbReference type="PANTHER" id="PTHR24255">
    <property type="entry name" value="COMPLEMENT COMPONENT 1, S SUBCOMPONENT-RELATED"/>
    <property type="match status" value="1"/>
</dbReference>
<dbReference type="PANTHER" id="PTHR24255:SF10">
    <property type="entry name" value="MANNAN-BINDING LECTIN SERINE PROTEASE 2"/>
    <property type="match status" value="1"/>
</dbReference>
<dbReference type="SMART" id="SM00020">
    <property type="entry name" value="Tryp_SPc"/>
    <property type="match status" value="1"/>
</dbReference>
<organism evidence="41 42">
    <name type="scientific">Conger conger</name>
    <name type="common">Conger eel</name>
    <name type="synonym">Muraena conger</name>
    <dbReference type="NCBI Taxonomy" id="82655"/>
    <lineage>
        <taxon>Eukaryota</taxon>
        <taxon>Metazoa</taxon>
        <taxon>Chordata</taxon>
        <taxon>Craniata</taxon>
        <taxon>Vertebrata</taxon>
        <taxon>Euteleostomi</taxon>
        <taxon>Actinopterygii</taxon>
        <taxon>Neopterygii</taxon>
        <taxon>Teleostei</taxon>
        <taxon>Anguilliformes</taxon>
        <taxon>Congridae</taxon>
        <taxon>Conger</taxon>
    </lineage>
</organism>
<feature type="disulfide bond" evidence="32">
    <location>
        <begin position="297"/>
        <end position="345"/>
    </location>
</feature>
<keyword evidence="10 34" id="KW-0479">Metal-binding</keyword>
<dbReference type="Pfam" id="PF00084">
    <property type="entry name" value="Sushi"/>
    <property type="match status" value="2"/>
</dbReference>
<comment type="catalytic activity">
    <reaction evidence="24">
        <text>Degradation of blood coagulation factors Va and VIIIa.</text>
        <dbReference type="EC" id="3.4.21.69"/>
    </reaction>
</comment>
<dbReference type="InterPro" id="IPR009003">
    <property type="entry name" value="Peptidase_S1_PA"/>
</dbReference>
<evidence type="ECO:0000256" key="15">
    <source>
        <dbReference type="ARBA" id="ARBA00022824"/>
    </source>
</evidence>
<evidence type="ECO:0000256" key="19">
    <source>
        <dbReference type="ARBA" id="ARBA00023034"/>
    </source>
</evidence>
<evidence type="ECO:0000256" key="37">
    <source>
        <dbReference type="SAM" id="SignalP"/>
    </source>
</evidence>
<dbReference type="PIRSF" id="PIRSF001155">
    <property type="entry name" value="C1r_C1s_MASP"/>
    <property type="match status" value="1"/>
</dbReference>
<evidence type="ECO:0000256" key="31">
    <source>
        <dbReference type="PIRSR" id="PIRSR001155-1"/>
    </source>
</evidence>
<evidence type="ECO:0000256" key="22">
    <source>
        <dbReference type="ARBA" id="ARBA00023180"/>
    </source>
</evidence>
<dbReference type="SUPFAM" id="SSF57535">
    <property type="entry name" value="Complement control module/SCR domain"/>
    <property type="match status" value="2"/>
</dbReference>
<keyword evidence="16" id="KW-0720">Serine protease</keyword>
<dbReference type="OrthoDB" id="9985152at2759"/>
<name>A0A9Q1DAU2_CONCO</name>
<evidence type="ECO:0000256" key="24">
    <source>
        <dbReference type="ARBA" id="ARBA00036045"/>
    </source>
</evidence>
<dbReference type="InterPro" id="IPR035976">
    <property type="entry name" value="Sushi/SCR/CCP_sf"/>
</dbReference>
<evidence type="ECO:0000256" key="12">
    <source>
        <dbReference type="ARBA" id="ARBA00022737"/>
    </source>
</evidence>
<dbReference type="PROSITE" id="PS00135">
    <property type="entry name" value="TRYPSIN_SER"/>
    <property type="match status" value="1"/>
</dbReference>
<evidence type="ECO:0000313" key="42">
    <source>
        <dbReference type="Proteomes" id="UP001152803"/>
    </source>
</evidence>
<dbReference type="InterPro" id="IPR024175">
    <property type="entry name" value="Pept_S1A_C1r/C1S/mannan-bd"/>
</dbReference>
<evidence type="ECO:0000256" key="8">
    <source>
        <dbReference type="ARBA" id="ARBA00022670"/>
    </source>
</evidence>
<dbReference type="FunFam" id="2.10.70.10:FF:000016">
    <property type="entry name" value="Mannan-binding lectin serine protease 1"/>
    <property type="match status" value="1"/>
</dbReference>
<comment type="function">
    <text evidence="25">Protein C is a vitamin K-dependent serine protease that regulates blood coagulation by inactivating factors Va and VIIIa in the presence of calcium ions and phospholipids. Exerts a protective effect on the endothelial cell barrier function.</text>
</comment>
<feature type="disulfide bond" evidence="32">
    <location>
        <begin position="139"/>
        <end position="153"/>
    </location>
</feature>
<feature type="binding site" evidence="34">
    <location>
        <position position="156"/>
    </location>
    <ligand>
        <name>Ca(2+)</name>
        <dbReference type="ChEBI" id="CHEBI:29108"/>
        <label>2</label>
    </ligand>
</feature>
<dbReference type="InterPro" id="IPR049883">
    <property type="entry name" value="NOTCH1_EGF-like"/>
</dbReference>
<dbReference type="Gene3D" id="2.10.25.10">
    <property type="entry name" value="Laminin"/>
    <property type="match status" value="1"/>
</dbReference>
<dbReference type="SMART" id="SM00032">
    <property type="entry name" value="CCP"/>
    <property type="match status" value="2"/>
</dbReference>
<keyword evidence="15" id="KW-0256">Endoplasmic reticulum</keyword>
<dbReference type="InterPro" id="IPR000436">
    <property type="entry name" value="Sushi_SCR_CCP_dom"/>
</dbReference>
<dbReference type="Gene3D" id="2.10.70.10">
    <property type="entry name" value="Complement Module, domain 1"/>
    <property type="match status" value="2"/>
</dbReference>
<dbReference type="AlphaFoldDB" id="A0A9Q1DAU2"/>
<dbReference type="GO" id="GO:0006956">
    <property type="term" value="P:complement activation"/>
    <property type="evidence" value="ECO:0007669"/>
    <property type="project" value="InterPro"/>
</dbReference>
<feature type="disulfide bond" evidence="32">
    <location>
        <begin position="629"/>
        <end position="659"/>
    </location>
</feature>
<feature type="disulfide bond" evidence="32">
    <location>
        <begin position="595"/>
        <end position="618"/>
    </location>
</feature>
<feature type="disulfide bond" evidence="32 35">
    <location>
        <begin position="181"/>
        <end position="208"/>
    </location>
</feature>
<proteinExistence type="predicted"/>
<dbReference type="GO" id="GO:0045087">
    <property type="term" value="P:innate immune response"/>
    <property type="evidence" value="ECO:0007669"/>
    <property type="project" value="UniProtKB-KW"/>
</dbReference>
<evidence type="ECO:0000256" key="6">
    <source>
        <dbReference type="ARBA" id="ARBA00022588"/>
    </source>
</evidence>
<evidence type="ECO:0000259" key="38">
    <source>
        <dbReference type="PROSITE" id="PS01180"/>
    </source>
</evidence>
<evidence type="ECO:0000256" key="28">
    <source>
        <dbReference type="ARBA" id="ARBA00041306"/>
    </source>
</evidence>
<keyword evidence="13" id="KW-0378">Hydrolase</keyword>
<dbReference type="InterPro" id="IPR000859">
    <property type="entry name" value="CUB_dom"/>
</dbReference>
<feature type="binding site" evidence="34">
    <location>
        <position position="135"/>
    </location>
    <ligand>
        <name>Ca(2+)</name>
        <dbReference type="ChEBI" id="CHEBI:29108"/>
        <label>2</label>
    </ligand>
</feature>
<keyword evidence="11 37" id="KW-0732">Signal</keyword>
<feature type="binding site" evidence="34">
    <location>
        <position position="155"/>
    </location>
    <ligand>
        <name>Ca(2+)</name>
        <dbReference type="ChEBI" id="CHEBI:29108"/>
        <label>2</label>
    </ligand>
</feature>